<dbReference type="Proteomes" id="UP001417504">
    <property type="component" value="Unassembled WGS sequence"/>
</dbReference>
<name>A0AAP0HL51_9MAGN</name>
<reference evidence="1 2" key="1">
    <citation type="submission" date="2024-01" db="EMBL/GenBank/DDBJ databases">
        <title>Genome assemblies of Stephania.</title>
        <authorList>
            <person name="Yang L."/>
        </authorList>
    </citation>
    <scope>NUCLEOTIDE SEQUENCE [LARGE SCALE GENOMIC DNA]</scope>
    <source>
        <strain evidence="1">QJT</strain>
        <tissue evidence="1">Leaf</tissue>
    </source>
</reference>
<sequence length="81" mass="9285">MGSDGVTQRERGMGKMDSRTWLWSAHIQVTPWNFLKDGVLVVSWRQVHGISSSNHWSTRIQMTLWVVCSWWLDGGVSPITL</sequence>
<protein>
    <submittedName>
        <fullName evidence="1">Uncharacterized protein</fullName>
    </submittedName>
</protein>
<dbReference type="AlphaFoldDB" id="A0AAP0HL51"/>
<dbReference type="EMBL" id="JBBNAE010000010">
    <property type="protein sequence ID" value="KAK9090884.1"/>
    <property type="molecule type" value="Genomic_DNA"/>
</dbReference>
<evidence type="ECO:0000313" key="2">
    <source>
        <dbReference type="Proteomes" id="UP001417504"/>
    </source>
</evidence>
<organism evidence="1 2">
    <name type="scientific">Stephania japonica</name>
    <dbReference type="NCBI Taxonomy" id="461633"/>
    <lineage>
        <taxon>Eukaryota</taxon>
        <taxon>Viridiplantae</taxon>
        <taxon>Streptophyta</taxon>
        <taxon>Embryophyta</taxon>
        <taxon>Tracheophyta</taxon>
        <taxon>Spermatophyta</taxon>
        <taxon>Magnoliopsida</taxon>
        <taxon>Ranunculales</taxon>
        <taxon>Menispermaceae</taxon>
        <taxon>Menispermoideae</taxon>
        <taxon>Cissampelideae</taxon>
        <taxon>Stephania</taxon>
    </lineage>
</organism>
<comment type="caution">
    <text evidence="1">The sequence shown here is derived from an EMBL/GenBank/DDBJ whole genome shotgun (WGS) entry which is preliminary data.</text>
</comment>
<keyword evidence="2" id="KW-1185">Reference proteome</keyword>
<accession>A0AAP0HL51</accession>
<evidence type="ECO:0000313" key="1">
    <source>
        <dbReference type="EMBL" id="KAK9090884.1"/>
    </source>
</evidence>
<proteinExistence type="predicted"/>
<gene>
    <name evidence="1" type="ORF">Sjap_024061</name>
</gene>